<keyword evidence="2" id="KW-1185">Reference proteome</keyword>
<accession>A0ABN9GBR8</accession>
<protein>
    <submittedName>
        <fullName evidence="1">Uncharacterized protein</fullName>
    </submittedName>
</protein>
<reference evidence="1" key="1">
    <citation type="submission" date="2023-05" db="EMBL/GenBank/DDBJ databases">
        <authorList>
            <person name="Stuckert A."/>
        </authorList>
    </citation>
    <scope>NUCLEOTIDE SEQUENCE</scope>
</reference>
<sequence length="37" mass="4578">MYCINTRTVFLNLFLSKHPLKLWTVLRHPILKYEKLF</sequence>
<proteinExistence type="predicted"/>
<gene>
    <name evidence="1" type="ORF">SPARVUS_LOCUS13850617</name>
</gene>
<evidence type="ECO:0000313" key="2">
    <source>
        <dbReference type="Proteomes" id="UP001162483"/>
    </source>
</evidence>
<dbReference type="Proteomes" id="UP001162483">
    <property type="component" value="Unassembled WGS sequence"/>
</dbReference>
<organism evidence="1 2">
    <name type="scientific">Staurois parvus</name>
    <dbReference type="NCBI Taxonomy" id="386267"/>
    <lineage>
        <taxon>Eukaryota</taxon>
        <taxon>Metazoa</taxon>
        <taxon>Chordata</taxon>
        <taxon>Craniata</taxon>
        <taxon>Vertebrata</taxon>
        <taxon>Euteleostomi</taxon>
        <taxon>Amphibia</taxon>
        <taxon>Batrachia</taxon>
        <taxon>Anura</taxon>
        <taxon>Neobatrachia</taxon>
        <taxon>Ranoidea</taxon>
        <taxon>Ranidae</taxon>
        <taxon>Staurois</taxon>
    </lineage>
</organism>
<evidence type="ECO:0000313" key="1">
    <source>
        <dbReference type="EMBL" id="CAI9606865.1"/>
    </source>
</evidence>
<comment type="caution">
    <text evidence="1">The sequence shown here is derived from an EMBL/GenBank/DDBJ whole genome shotgun (WGS) entry which is preliminary data.</text>
</comment>
<name>A0ABN9GBR8_9NEOB</name>
<dbReference type="EMBL" id="CATNWA010018358">
    <property type="protein sequence ID" value="CAI9606865.1"/>
    <property type="molecule type" value="Genomic_DNA"/>
</dbReference>